<dbReference type="InterPro" id="IPR006145">
    <property type="entry name" value="PsdUridine_synth_RsuA/RluA"/>
</dbReference>
<dbReference type="KEGG" id="camu:CA2015_0443"/>
<dbReference type="GO" id="GO:0000455">
    <property type="term" value="P:enzyme-directed rRNA pseudouridine synthesis"/>
    <property type="evidence" value="ECO:0007669"/>
    <property type="project" value="TreeGrafter"/>
</dbReference>
<feature type="domain" description="Pseudouridine synthase RsuA/RluA-like" evidence="2">
    <location>
        <begin position="16"/>
        <end position="157"/>
    </location>
</feature>
<proteinExistence type="inferred from homology"/>
<dbReference type="GO" id="GO:0009982">
    <property type="term" value="F:pseudouridine synthase activity"/>
    <property type="evidence" value="ECO:0007669"/>
    <property type="project" value="InterPro"/>
</dbReference>
<dbReference type="InterPro" id="IPR006224">
    <property type="entry name" value="PsdUridine_synth_RluA-like_CS"/>
</dbReference>
<dbReference type="InterPro" id="IPR020103">
    <property type="entry name" value="PsdUridine_synth_cat_dom_sf"/>
</dbReference>
<evidence type="ECO:0000313" key="4">
    <source>
        <dbReference type="Proteomes" id="UP000036520"/>
    </source>
</evidence>
<dbReference type="RefSeq" id="WP_048640400.1">
    <property type="nucleotide sequence ID" value="NZ_CP012040.1"/>
</dbReference>
<dbReference type="AlphaFoldDB" id="A0A0H4PAX8"/>
<dbReference type="STRING" id="320787.CA2015_0443"/>
<protein>
    <submittedName>
        <fullName evidence="3">Pseudouridine synthase</fullName>
    </submittedName>
</protein>
<dbReference type="EMBL" id="CP012040">
    <property type="protein sequence ID" value="AKP49913.1"/>
    <property type="molecule type" value="Genomic_DNA"/>
</dbReference>
<accession>A0A0H4PAX8</accession>
<dbReference type="SUPFAM" id="SSF55120">
    <property type="entry name" value="Pseudouridine synthase"/>
    <property type="match status" value="1"/>
</dbReference>
<dbReference type="Proteomes" id="UP000036520">
    <property type="component" value="Chromosome"/>
</dbReference>
<name>A0A0H4PAX8_9BACT</name>
<reference evidence="3 4" key="1">
    <citation type="submission" date="2015-07" db="EMBL/GenBank/DDBJ databases">
        <authorList>
            <person name="Kim K.M."/>
        </authorList>
    </citation>
    <scope>NUCLEOTIDE SEQUENCE [LARGE SCALE GENOMIC DNA]</scope>
    <source>
        <strain evidence="3 4">KCTC 12363</strain>
    </source>
</reference>
<gene>
    <name evidence="3" type="ORF">CA2015_0443</name>
</gene>
<dbReference type="CDD" id="cd02869">
    <property type="entry name" value="PseudoU_synth_RluA_like"/>
    <property type="match status" value="1"/>
</dbReference>
<keyword evidence="4" id="KW-1185">Reference proteome</keyword>
<dbReference type="OrthoDB" id="835205at2"/>
<dbReference type="PROSITE" id="PS01129">
    <property type="entry name" value="PSI_RLU"/>
    <property type="match status" value="1"/>
</dbReference>
<dbReference type="GO" id="GO:0140098">
    <property type="term" value="F:catalytic activity, acting on RNA"/>
    <property type="evidence" value="ECO:0007669"/>
    <property type="project" value="UniProtKB-ARBA"/>
</dbReference>
<dbReference type="PANTHER" id="PTHR21600:SF87">
    <property type="entry name" value="RNA PSEUDOURIDYLATE SYNTHASE DOMAIN-CONTAINING PROTEIN 1"/>
    <property type="match status" value="1"/>
</dbReference>
<evidence type="ECO:0000259" key="2">
    <source>
        <dbReference type="Pfam" id="PF00849"/>
    </source>
</evidence>
<evidence type="ECO:0000313" key="3">
    <source>
        <dbReference type="EMBL" id="AKP49913.1"/>
    </source>
</evidence>
<dbReference type="InterPro" id="IPR050188">
    <property type="entry name" value="RluA_PseudoU_synthase"/>
</dbReference>
<dbReference type="Gene3D" id="3.30.2350.10">
    <property type="entry name" value="Pseudouridine synthase"/>
    <property type="match status" value="1"/>
</dbReference>
<evidence type="ECO:0000256" key="1">
    <source>
        <dbReference type="ARBA" id="ARBA00010876"/>
    </source>
</evidence>
<dbReference type="GO" id="GO:0003723">
    <property type="term" value="F:RNA binding"/>
    <property type="evidence" value="ECO:0007669"/>
    <property type="project" value="InterPro"/>
</dbReference>
<sequence length="237" mass="26841">MKKIDFKSLVVKETDDYLIVNKPPYFPTLEDRHEAQNMLALARLEFTDIQVCHRLDKETSGCLVFAKNPEAYRNLAMQFEDRKVEKVYHAVAEGIHDFDGILVDRNLSASKNGIARIVANGKPAQTIFKTVKSYFAHTLIACKPITGRLHQIRIHLAYLGAPICGDELYGGKPLFLSSLKRKFNLKKDTDERPIMQRVALHAFAISFTDLSGEKISAEAPYPKDFAVMIKQLEKTSK</sequence>
<dbReference type="Pfam" id="PF00849">
    <property type="entry name" value="PseudoU_synth_2"/>
    <property type="match status" value="1"/>
</dbReference>
<comment type="similarity">
    <text evidence="1">Belongs to the pseudouridine synthase RluA family.</text>
</comment>
<dbReference type="PANTHER" id="PTHR21600">
    <property type="entry name" value="MITOCHONDRIAL RNA PSEUDOURIDINE SYNTHASE"/>
    <property type="match status" value="1"/>
</dbReference>
<dbReference type="PATRIC" id="fig|320787.5.peg.493"/>
<organism evidence="3 4">
    <name type="scientific">Cyclobacterium amurskyense</name>
    <dbReference type="NCBI Taxonomy" id="320787"/>
    <lineage>
        <taxon>Bacteria</taxon>
        <taxon>Pseudomonadati</taxon>
        <taxon>Bacteroidota</taxon>
        <taxon>Cytophagia</taxon>
        <taxon>Cytophagales</taxon>
        <taxon>Cyclobacteriaceae</taxon>
        <taxon>Cyclobacterium</taxon>
    </lineage>
</organism>